<comment type="caution">
    <text evidence="1">The sequence shown here is derived from an EMBL/GenBank/DDBJ whole genome shotgun (WGS) entry which is preliminary data.</text>
</comment>
<gene>
    <name evidence="1" type="ORF">HGA15_32535</name>
</gene>
<accession>A0A846YPT7</accession>
<dbReference type="Proteomes" id="UP000570678">
    <property type="component" value="Unassembled WGS sequence"/>
</dbReference>
<organism evidence="1 2">
    <name type="scientific">Nocardia flavorosea</name>
    <dbReference type="NCBI Taxonomy" id="53429"/>
    <lineage>
        <taxon>Bacteria</taxon>
        <taxon>Bacillati</taxon>
        <taxon>Actinomycetota</taxon>
        <taxon>Actinomycetes</taxon>
        <taxon>Mycobacteriales</taxon>
        <taxon>Nocardiaceae</taxon>
        <taxon>Nocardia</taxon>
    </lineage>
</organism>
<keyword evidence="2" id="KW-1185">Reference proteome</keyword>
<sequence length="57" mass="6552">MTWTPEQAEAELNAWRVTYERRDELVRAADAAGVPINRIHTLMGLGRNTVYRILGRL</sequence>
<dbReference type="EMBL" id="JAAXOT010000028">
    <property type="protein sequence ID" value="NKY60783.1"/>
    <property type="molecule type" value="Genomic_DNA"/>
</dbReference>
<dbReference type="RefSeq" id="WP_157117153.1">
    <property type="nucleotide sequence ID" value="NZ_JAAXOT010000028.1"/>
</dbReference>
<evidence type="ECO:0000313" key="2">
    <source>
        <dbReference type="Proteomes" id="UP000570678"/>
    </source>
</evidence>
<proteinExistence type="predicted"/>
<evidence type="ECO:0000313" key="1">
    <source>
        <dbReference type="EMBL" id="NKY60783.1"/>
    </source>
</evidence>
<reference evidence="1 2" key="1">
    <citation type="submission" date="2020-04" db="EMBL/GenBank/DDBJ databases">
        <title>MicrobeNet Type strains.</title>
        <authorList>
            <person name="Nicholson A.C."/>
        </authorList>
    </citation>
    <scope>NUCLEOTIDE SEQUENCE [LARGE SCALE GENOMIC DNA]</scope>
    <source>
        <strain evidence="1 2">JCM 3332</strain>
    </source>
</reference>
<name>A0A846YPT7_9NOCA</name>
<protein>
    <submittedName>
        <fullName evidence="1">Uncharacterized protein</fullName>
    </submittedName>
</protein>
<dbReference type="AlphaFoldDB" id="A0A846YPT7"/>